<evidence type="ECO:0000256" key="5">
    <source>
        <dbReference type="SAM" id="SignalP"/>
    </source>
</evidence>
<reference evidence="6 7" key="1">
    <citation type="submission" date="2024-09" db="EMBL/GenBank/DDBJ databases">
        <authorList>
            <person name="Sun Q."/>
            <person name="Mori K."/>
        </authorList>
    </citation>
    <scope>NUCLEOTIDE SEQUENCE [LARGE SCALE GENOMIC DNA]</scope>
    <source>
        <strain evidence="6 7">JCM 12520</strain>
    </source>
</reference>
<keyword evidence="3" id="KW-0813">Transport</keyword>
<dbReference type="InterPro" id="IPR006059">
    <property type="entry name" value="SBP"/>
</dbReference>
<comment type="similarity">
    <text evidence="2">Belongs to the bacterial solute-binding protein 1 family.</text>
</comment>
<comment type="caution">
    <text evidence="6">The sequence shown here is derived from an EMBL/GenBank/DDBJ whole genome shotgun (WGS) entry which is preliminary data.</text>
</comment>
<gene>
    <name evidence="6" type="ORF">ACFFNY_20430</name>
</gene>
<dbReference type="InterPro" id="IPR050490">
    <property type="entry name" value="Bact_solute-bd_prot1"/>
</dbReference>
<dbReference type="EMBL" id="JBHMAG010000013">
    <property type="protein sequence ID" value="MFB9753944.1"/>
    <property type="molecule type" value="Genomic_DNA"/>
</dbReference>
<feature type="chain" id="PRO_5045376188" evidence="5">
    <location>
        <begin position="23"/>
        <end position="450"/>
    </location>
</feature>
<keyword evidence="7" id="KW-1185">Reference proteome</keyword>
<keyword evidence="4 5" id="KW-0732">Signal</keyword>
<proteinExistence type="inferred from homology"/>
<dbReference type="Pfam" id="PF13416">
    <property type="entry name" value="SBP_bac_8"/>
    <property type="match status" value="1"/>
</dbReference>
<dbReference type="RefSeq" id="WP_344915300.1">
    <property type="nucleotide sequence ID" value="NZ_BAAAYO010000014.1"/>
</dbReference>
<accession>A0ABV5W062</accession>
<organism evidence="6 7">
    <name type="scientific">Paenibacillus hodogayensis</name>
    <dbReference type="NCBI Taxonomy" id="279208"/>
    <lineage>
        <taxon>Bacteria</taxon>
        <taxon>Bacillati</taxon>
        <taxon>Bacillota</taxon>
        <taxon>Bacilli</taxon>
        <taxon>Bacillales</taxon>
        <taxon>Paenibacillaceae</taxon>
        <taxon>Paenibacillus</taxon>
    </lineage>
</organism>
<dbReference type="PANTHER" id="PTHR43649:SF31">
    <property type="entry name" value="SN-GLYCEROL-3-PHOSPHATE-BINDING PERIPLASMIC PROTEIN UGPB"/>
    <property type="match status" value="1"/>
</dbReference>
<dbReference type="SUPFAM" id="SSF53850">
    <property type="entry name" value="Periplasmic binding protein-like II"/>
    <property type="match status" value="1"/>
</dbReference>
<dbReference type="Proteomes" id="UP001589619">
    <property type="component" value="Unassembled WGS sequence"/>
</dbReference>
<name>A0ABV5W062_9BACL</name>
<dbReference type="PROSITE" id="PS51257">
    <property type="entry name" value="PROKAR_LIPOPROTEIN"/>
    <property type="match status" value="1"/>
</dbReference>
<comment type="subcellular location">
    <subcellularLocation>
        <location evidence="1">Cell envelope</location>
    </subcellularLocation>
</comment>
<feature type="signal peptide" evidence="5">
    <location>
        <begin position="1"/>
        <end position="22"/>
    </location>
</feature>
<evidence type="ECO:0000256" key="2">
    <source>
        <dbReference type="ARBA" id="ARBA00008520"/>
    </source>
</evidence>
<dbReference type="Gene3D" id="3.40.190.10">
    <property type="entry name" value="Periplasmic binding protein-like II"/>
    <property type="match status" value="1"/>
</dbReference>
<sequence length="450" mass="50074">MQRFILLMVTIMFALGAVGCEATGSPETKKKTTLKVLYYNEEAYYENFGTLFAAQHPSMEVEVVPTTGVSPKDMDAYIKQKKPDVLILEQSHVFERYAQDGLLYDLEPLIKRDKFNVEGIVPAVLSTVKAMGGGKLYGLAPHFSSQALYYNKTLFDKAGIPYPKDRMSWEETMQLAQRFSTGKGDSKDRTAGIMLGLYDVHPYYTGLEIGRNMGLASVDQDTMKMIMDTSEWKKVYQLAFGAMKSGALFSGEVSYPSGMDAGAVLKQHPFIGGKTAMALGHSDFLKELKRAQDVLKEQMPVWDIVTVPVDPKKPDVGNNIWISSITAISANAENVEDAWKFVSYFNGDSYVSAISKAWRHGVMPSRTAYLKDMEGHSLEAFYALRPDPDAPKGGGKIPQSFYMPYEALAKKELQDAYDGRKSIDEALKNIQRQGQVILDQSIAAEKDKTN</sequence>
<evidence type="ECO:0000313" key="7">
    <source>
        <dbReference type="Proteomes" id="UP001589619"/>
    </source>
</evidence>
<evidence type="ECO:0000313" key="6">
    <source>
        <dbReference type="EMBL" id="MFB9753944.1"/>
    </source>
</evidence>
<evidence type="ECO:0000256" key="3">
    <source>
        <dbReference type="ARBA" id="ARBA00022448"/>
    </source>
</evidence>
<evidence type="ECO:0000256" key="4">
    <source>
        <dbReference type="ARBA" id="ARBA00022729"/>
    </source>
</evidence>
<evidence type="ECO:0000256" key="1">
    <source>
        <dbReference type="ARBA" id="ARBA00004196"/>
    </source>
</evidence>
<dbReference type="PANTHER" id="PTHR43649">
    <property type="entry name" value="ARABINOSE-BINDING PROTEIN-RELATED"/>
    <property type="match status" value="1"/>
</dbReference>
<protein>
    <submittedName>
        <fullName evidence="6">ABC transporter substrate-binding protein</fullName>
    </submittedName>
</protein>